<protein>
    <submittedName>
        <fullName evidence="1">Uncharacterized protein</fullName>
    </submittedName>
</protein>
<evidence type="ECO:0000313" key="2">
    <source>
        <dbReference type="EMBL" id="VDD23212.1"/>
    </source>
</evidence>
<reference evidence="2" key="1">
    <citation type="submission" date="2018-11" db="EMBL/GenBank/DDBJ databases">
        <authorList>
            <consortium name="Genoscope - CEA"/>
            <person name="William W."/>
        </authorList>
    </citation>
    <scope>NUCLEOTIDE SEQUENCE</scope>
</reference>
<proteinExistence type="predicted"/>
<evidence type="ECO:0000313" key="1">
    <source>
        <dbReference type="EMBL" id="CAG7909601.1"/>
    </source>
</evidence>
<organism evidence="2">
    <name type="scientific">Brassica campestris</name>
    <name type="common">Field mustard</name>
    <dbReference type="NCBI Taxonomy" id="3711"/>
    <lineage>
        <taxon>Eukaryota</taxon>
        <taxon>Viridiplantae</taxon>
        <taxon>Streptophyta</taxon>
        <taxon>Embryophyta</taxon>
        <taxon>Tracheophyta</taxon>
        <taxon>Spermatophyta</taxon>
        <taxon>Magnoliopsida</taxon>
        <taxon>eudicotyledons</taxon>
        <taxon>Gunneridae</taxon>
        <taxon>Pentapetalae</taxon>
        <taxon>rosids</taxon>
        <taxon>malvids</taxon>
        <taxon>Brassicales</taxon>
        <taxon>Brassicaceae</taxon>
        <taxon>Brassiceae</taxon>
        <taxon>Brassica</taxon>
    </lineage>
</organism>
<gene>
    <name evidence="1" type="ORF">BRAPAZ1V2_A10P08470.2</name>
    <name evidence="2" type="ORF">BRASC35T46013Z</name>
</gene>
<dbReference type="Proteomes" id="UP000694005">
    <property type="component" value="Chromosome A10"/>
</dbReference>
<name>A0A3P6DRI1_BRACM</name>
<dbReference type="AlphaFoldDB" id="A0A3P6DRI1"/>
<dbReference type="EMBL" id="LS974626">
    <property type="protein sequence ID" value="CAG7909601.1"/>
    <property type="molecule type" value="Genomic_DNA"/>
</dbReference>
<accession>A0A3P6DRI1</accession>
<sequence length="228" mass="26318">MHAIRSLRSDRAQAKLGRYVASVSLGRYVATELGQARSLRSDRADRARAKLGRYVPTERPFRSDRAGRSDRAWLEFGRYEGEDDSHSKPKHHDRAAIMDNRSPDDHLTFGSFLENNKEERDVPWIVDPCQDSAQLDPTEGFPSDDATMVEPEANLEKKGVREWMQPRECIYVDATPMEGTKWKQRSIDLEDIMELDTHDHFGRARRSYTYLGELVELIQSDNYISELD</sequence>
<dbReference type="Gramene" id="A10p08470.2_BraZ1">
    <property type="protein sequence ID" value="A10p08470.2_BraZ1.CDS"/>
    <property type="gene ID" value="A10g08470.2_BraZ1"/>
</dbReference>
<dbReference type="EMBL" id="LR031585">
    <property type="protein sequence ID" value="VDD23212.1"/>
    <property type="molecule type" value="Genomic_DNA"/>
</dbReference>